<evidence type="ECO:0000259" key="6">
    <source>
        <dbReference type="PROSITE" id="PS51387"/>
    </source>
</evidence>
<dbReference type="PROSITE" id="PS51387">
    <property type="entry name" value="FAD_PCMH"/>
    <property type="match status" value="1"/>
</dbReference>
<sequence>MTTADVRALRELLPDGRVFDDADVLEAHSRDRAGFCPAGAPAALVRPRSTDEVATTLAWAHRNRVPVVPQGARSGLSGAANAVDGCVLLSLEKMDRILDIDVSEQVAVVQPGVVNGVLAAKVAEHGLFYPPDPGSRSVSTIGGNVATNAGGMCCVKYGVTGDFVRGLEVVLADGRVMRTGRRTAKGVAGYDLTHLIVGSEGTLGVVTEVTVALRPAAAQPLTAVAFFPTIADAARTVDGYLGQGYRPSVLEFMDRPTVNAVQKIADLGFPDGMEGMLLVQSDRGDAAPADLAAFEEVARTHRASEVVVADDPAEGELLMAARRLVGDAHEQLGLTVMVDDVCVPRRRLVDLVEGLARIADQYQVQVLCAGHAGDGNMHPVVAFDSGDEAETARAHQAFDAIMALGLELGGTITGEHGVGHLKRRWLGEELDEAALSTQRAIKAALDPHGILNPGRVLPDLP</sequence>
<comment type="similarity">
    <text evidence="2">Belongs to the FAD-binding oxidoreductase/transferase type 4 family.</text>
</comment>
<keyword evidence="3" id="KW-0285">Flavoprotein</keyword>
<dbReference type="InterPro" id="IPR036318">
    <property type="entry name" value="FAD-bd_PCMH-like_sf"/>
</dbReference>
<dbReference type="RefSeq" id="WP_179722871.1">
    <property type="nucleotide sequence ID" value="NZ_BAABFH010000001.1"/>
</dbReference>
<protein>
    <submittedName>
        <fullName evidence="7">Glycolate oxidase</fullName>
        <ecNumber evidence="7">1.1.3.15</ecNumber>
    </submittedName>
</protein>
<dbReference type="Pfam" id="PF02913">
    <property type="entry name" value="FAD-oxidase_C"/>
    <property type="match status" value="1"/>
</dbReference>
<evidence type="ECO:0000256" key="5">
    <source>
        <dbReference type="ARBA" id="ARBA00023002"/>
    </source>
</evidence>
<dbReference type="PANTHER" id="PTHR42934:SF2">
    <property type="entry name" value="GLYCOLATE OXIDASE SUBUNIT GLCD"/>
    <property type="match status" value="1"/>
</dbReference>
<dbReference type="InterPro" id="IPR016169">
    <property type="entry name" value="FAD-bd_PCMH_sub2"/>
</dbReference>
<dbReference type="InterPro" id="IPR016164">
    <property type="entry name" value="FAD-linked_Oxase-like_C"/>
</dbReference>
<organism evidence="7 8">
    <name type="scientific">Saccharopolyspora hordei</name>
    <dbReference type="NCBI Taxonomy" id="1838"/>
    <lineage>
        <taxon>Bacteria</taxon>
        <taxon>Bacillati</taxon>
        <taxon>Actinomycetota</taxon>
        <taxon>Actinomycetes</taxon>
        <taxon>Pseudonocardiales</taxon>
        <taxon>Pseudonocardiaceae</taxon>
        <taxon>Saccharopolyspora</taxon>
    </lineage>
</organism>
<dbReference type="AlphaFoldDB" id="A0A853AK95"/>
<dbReference type="EMBL" id="JACCFJ010000001">
    <property type="protein sequence ID" value="NYI85112.1"/>
    <property type="molecule type" value="Genomic_DNA"/>
</dbReference>
<dbReference type="InterPro" id="IPR016171">
    <property type="entry name" value="Vanillyl_alc_oxidase_C-sub2"/>
</dbReference>
<dbReference type="InterPro" id="IPR016166">
    <property type="entry name" value="FAD-bd_PCMH"/>
</dbReference>
<dbReference type="InterPro" id="IPR006094">
    <property type="entry name" value="Oxid_FAD_bind_N"/>
</dbReference>
<gene>
    <name evidence="7" type="ORF">HNR68_003742</name>
</gene>
<dbReference type="GO" id="GO:0071949">
    <property type="term" value="F:FAD binding"/>
    <property type="evidence" value="ECO:0007669"/>
    <property type="project" value="InterPro"/>
</dbReference>
<dbReference type="SUPFAM" id="SSF56176">
    <property type="entry name" value="FAD-binding/transporter-associated domain-like"/>
    <property type="match status" value="1"/>
</dbReference>
<feature type="domain" description="FAD-binding PCMH-type" evidence="6">
    <location>
        <begin position="37"/>
        <end position="216"/>
    </location>
</feature>
<comment type="caution">
    <text evidence="7">The sequence shown here is derived from an EMBL/GenBank/DDBJ whole genome shotgun (WGS) entry which is preliminary data.</text>
</comment>
<proteinExistence type="inferred from homology"/>
<evidence type="ECO:0000313" key="8">
    <source>
        <dbReference type="Proteomes" id="UP000587002"/>
    </source>
</evidence>
<name>A0A853AK95_9PSEU</name>
<keyword evidence="8" id="KW-1185">Reference proteome</keyword>
<evidence type="ECO:0000256" key="2">
    <source>
        <dbReference type="ARBA" id="ARBA00008000"/>
    </source>
</evidence>
<dbReference type="Gene3D" id="3.30.465.10">
    <property type="match status" value="1"/>
</dbReference>
<dbReference type="SUPFAM" id="SSF55103">
    <property type="entry name" value="FAD-linked oxidases, C-terminal domain"/>
    <property type="match status" value="1"/>
</dbReference>
<keyword evidence="4" id="KW-0274">FAD</keyword>
<dbReference type="PANTHER" id="PTHR42934">
    <property type="entry name" value="GLYCOLATE OXIDASE SUBUNIT GLCD"/>
    <property type="match status" value="1"/>
</dbReference>
<dbReference type="InterPro" id="IPR004113">
    <property type="entry name" value="FAD-bd_oxidored_4_C"/>
</dbReference>
<evidence type="ECO:0000313" key="7">
    <source>
        <dbReference type="EMBL" id="NYI85112.1"/>
    </source>
</evidence>
<dbReference type="EC" id="1.1.3.15" evidence="7"/>
<reference evidence="7 8" key="1">
    <citation type="submission" date="2020-07" db="EMBL/GenBank/DDBJ databases">
        <title>Sequencing the genomes of 1000 actinobacteria strains.</title>
        <authorList>
            <person name="Klenk H.-P."/>
        </authorList>
    </citation>
    <scope>NUCLEOTIDE SEQUENCE [LARGE SCALE GENOMIC DNA]</scope>
    <source>
        <strain evidence="7 8">DSM 44065</strain>
    </source>
</reference>
<dbReference type="FunFam" id="1.10.45.10:FF:000001">
    <property type="entry name" value="D-lactate dehydrogenase mitochondrial"/>
    <property type="match status" value="1"/>
</dbReference>
<dbReference type="FunFam" id="3.30.70.2740:FF:000001">
    <property type="entry name" value="D-lactate dehydrogenase mitochondrial"/>
    <property type="match status" value="1"/>
</dbReference>
<evidence type="ECO:0000256" key="3">
    <source>
        <dbReference type="ARBA" id="ARBA00022630"/>
    </source>
</evidence>
<evidence type="ECO:0000256" key="4">
    <source>
        <dbReference type="ARBA" id="ARBA00022827"/>
    </source>
</evidence>
<dbReference type="InterPro" id="IPR051914">
    <property type="entry name" value="FAD-linked_OxidoTrans_Type4"/>
</dbReference>
<keyword evidence="5 7" id="KW-0560">Oxidoreductase</keyword>
<dbReference type="Pfam" id="PF01565">
    <property type="entry name" value="FAD_binding_4"/>
    <property type="match status" value="1"/>
</dbReference>
<comment type="cofactor">
    <cofactor evidence="1">
        <name>FAD</name>
        <dbReference type="ChEBI" id="CHEBI:57692"/>
    </cofactor>
</comment>
<dbReference type="Gene3D" id="3.30.70.2740">
    <property type="match status" value="1"/>
</dbReference>
<dbReference type="GO" id="GO:0003973">
    <property type="term" value="F:(S)-2-hydroxy-acid oxidase activity"/>
    <property type="evidence" value="ECO:0007669"/>
    <property type="project" value="UniProtKB-EC"/>
</dbReference>
<accession>A0A853AK95</accession>
<dbReference type="Gene3D" id="1.10.45.10">
    <property type="entry name" value="Vanillyl-alcohol Oxidase, Chain A, domain 4"/>
    <property type="match status" value="1"/>
</dbReference>
<dbReference type="Proteomes" id="UP000587002">
    <property type="component" value="Unassembled WGS sequence"/>
</dbReference>
<evidence type="ECO:0000256" key="1">
    <source>
        <dbReference type="ARBA" id="ARBA00001974"/>
    </source>
</evidence>